<dbReference type="Pfam" id="PF00892">
    <property type="entry name" value="EamA"/>
    <property type="match status" value="1"/>
</dbReference>
<feature type="transmembrane region" description="Helical" evidence="1">
    <location>
        <begin position="189"/>
        <end position="212"/>
    </location>
</feature>
<dbReference type="InParanoid" id="A0A077ZX81"/>
<dbReference type="SUPFAM" id="SSF103481">
    <property type="entry name" value="Multidrug resistance efflux transporter EmrE"/>
    <property type="match status" value="2"/>
</dbReference>
<feature type="transmembrane region" description="Helical" evidence="1">
    <location>
        <begin position="157"/>
        <end position="177"/>
    </location>
</feature>
<feature type="transmembrane region" description="Helical" evidence="1">
    <location>
        <begin position="79"/>
        <end position="97"/>
    </location>
</feature>
<sequence length="358" mass="40303">MANSQEIKTIQHNYLSQDIQSIETPLLQTEIEQKSSKHYYLANCFALSSAFGFAIHNYFVAYGIRMRNNSSSITYAEFLSLMAAPIYLQIFLGGRSLKNNGKLWIKEESQLYDKKTLIFKQICLFCVIARGFISVFMNTNVGLMAYYSIKADVSPSVIISICSSSSFTVAIVFYFLYNEKLRIKHLIGMILIVICVFLIAISKSFTFSAPLIDDPLSTFVPILFALLQVTAMTISSVIIRKSQENGYDVIRFCIDQQIVTGGLFLLLFLHSHYTFLEYTWTQLWFMQIAAIAFTTSAIALNYSIKYGIGGIAVALSQLQNVFQLILEMLIEGRIPNYFEISAIICALTGSLIIALGKK</sequence>
<name>A0A077ZX81_STYLE</name>
<evidence type="ECO:0000256" key="1">
    <source>
        <dbReference type="SAM" id="Phobius"/>
    </source>
</evidence>
<feature type="transmembrane region" description="Helical" evidence="1">
    <location>
        <begin position="39"/>
        <end position="59"/>
    </location>
</feature>
<reference evidence="3 4" key="1">
    <citation type="submission" date="2014-06" db="EMBL/GenBank/DDBJ databases">
        <authorList>
            <person name="Swart Estienne"/>
        </authorList>
    </citation>
    <scope>NUCLEOTIDE SEQUENCE [LARGE SCALE GENOMIC DNA]</scope>
    <source>
        <strain evidence="3 4">130c</strain>
    </source>
</reference>
<keyword evidence="1" id="KW-0812">Transmembrane</keyword>
<feature type="transmembrane region" description="Helical" evidence="1">
    <location>
        <begin position="258"/>
        <end position="276"/>
    </location>
</feature>
<dbReference type="InterPro" id="IPR037185">
    <property type="entry name" value="EmrE-like"/>
</dbReference>
<proteinExistence type="predicted"/>
<evidence type="ECO:0000313" key="4">
    <source>
        <dbReference type="Proteomes" id="UP000039865"/>
    </source>
</evidence>
<keyword evidence="1" id="KW-1133">Transmembrane helix</keyword>
<feature type="transmembrane region" description="Helical" evidence="1">
    <location>
        <begin position="117"/>
        <end position="137"/>
    </location>
</feature>
<feature type="domain" description="EamA" evidence="2">
    <location>
        <begin position="222"/>
        <end position="354"/>
    </location>
</feature>
<dbReference type="EMBL" id="CCKQ01003377">
    <property type="protein sequence ID" value="CDW74495.1"/>
    <property type="molecule type" value="Genomic_DNA"/>
</dbReference>
<dbReference type="InterPro" id="IPR000620">
    <property type="entry name" value="EamA_dom"/>
</dbReference>
<dbReference type="Proteomes" id="UP000039865">
    <property type="component" value="Unassembled WGS sequence"/>
</dbReference>
<evidence type="ECO:0000259" key="2">
    <source>
        <dbReference type="Pfam" id="PF00892"/>
    </source>
</evidence>
<evidence type="ECO:0000313" key="3">
    <source>
        <dbReference type="EMBL" id="CDW74495.1"/>
    </source>
</evidence>
<organism evidence="3 4">
    <name type="scientific">Stylonychia lemnae</name>
    <name type="common">Ciliate</name>
    <dbReference type="NCBI Taxonomy" id="5949"/>
    <lineage>
        <taxon>Eukaryota</taxon>
        <taxon>Sar</taxon>
        <taxon>Alveolata</taxon>
        <taxon>Ciliophora</taxon>
        <taxon>Intramacronucleata</taxon>
        <taxon>Spirotrichea</taxon>
        <taxon>Stichotrichia</taxon>
        <taxon>Sporadotrichida</taxon>
        <taxon>Oxytrichidae</taxon>
        <taxon>Stylonychinae</taxon>
        <taxon>Stylonychia</taxon>
    </lineage>
</organism>
<feature type="transmembrane region" description="Helical" evidence="1">
    <location>
        <begin position="218"/>
        <end position="238"/>
    </location>
</feature>
<keyword evidence="1" id="KW-0472">Membrane</keyword>
<dbReference type="GO" id="GO:0016020">
    <property type="term" value="C:membrane"/>
    <property type="evidence" value="ECO:0007669"/>
    <property type="project" value="InterPro"/>
</dbReference>
<feature type="transmembrane region" description="Helical" evidence="1">
    <location>
        <begin position="337"/>
        <end position="356"/>
    </location>
</feature>
<keyword evidence="4" id="KW-1185">Reference proteome</keyword>
<accession>A0A077ZX81</accession>
<protein>
    <recommendedName>
        <fullName evidence="2">EamA domain-containing protein</fullName>
    </recommendedName>
</protein>
<dbReference type="OrthoDB" id="325084at2759"/>
<dbReference type="AlphaFoldDB" id="A0A077ZX81"/>
<gene>
    <name evidence="3" type="primary">Contig387.g427</name>
    <name evidence="3" type="ORF">STYLEM_3475</name>
</gene>